<protein>
    <submittedName>
        <fullName evidence="2">Uncharacterized protein</fullName>
    </submittedName>
</protein>
<dbReference type="InterPro" id="IPR018487">
    <property type="entry name" value="Hemopexin-like_repeat"/>
</dbReference>
<dbReference type="EMBL" id="BPVZ01000017">
    <property type="protein sequence ID" value="GKV01579.1"/>
    <property type="molecule type" value="Genomic_DNA"/>
</dbReference>
<dbReference type="InterPro" id="IPR036375">
    <property type="entry name" value="Hemopexin-like_dom_sf"/>
</dbReference>
<name>A0AAV5INV9_9ROSI</name>
<dbReference type="PROSITE" id="PS51642">
    <property type="entry name" value="HEMOPEXIN_2"/>
    <property type="match status" value="2"/>
</dbReference>
<evidence type="ECO:0000313" key="2">
    <source>
        <dbReference type="EMBL" id="GKV01579.1"/>
    </source>
</evidence>
<evidence type="ECO:0000256" key="1">
    <source>
        <dbReference type="PROSITE-ProRule" id="PRU01011"/>
    </source>
</evidence>
<dbReference type="SUPFAM" id="SSF50923">
    <property type="entry name" value="Hemopexin-like domain"/>
    <property type="match status" value="1"/>
</dbReference>
<dbReference type="SMART" id="SM00120">
    <property type="entry name" value="HX"/>
    <property type="match status" value="2"/>
</dbReference>
<proteinExistence type="predicted"/>
<dbReference type="Gene3D" id="2.110.10.10">
    <property type="entry name" value="Hemopexin-like domain"/>
    <property type="match status" value="1"/>
</dbReference>
<accession>A0AAV5INV9</accession>
<reference evidence="2 3" key="1">
    <citation type="journal article" date="2021" name="Commun. Biol.">
        <title>The genome of Shorea leprosula (Dipterocarpaceae) highlights the ecological relevance of drought in aseasonal tropical rainforests.</title>
        <authorList>
            <person name="Ng K.K.S."/>
            <person name="Kobayashi M.J."/>
            <person name="Fawcett J.A."/>
            <person name="Hatakeyama M."/>
            <person name="Paape T."/>
            <person name="Ng C.H."/>
            <person name="Ang C.C."/>
            <person name="Tnah L.H."/>
            <person name="Lee C.T."/>
            <person name="Nishiyama T."/>
            <person name="Sese J."/>
            <person name="O'Brien M.J."/>
            <person name="Copetti D."/>
            <person name="Mohd Noor M.I."/>
            <person name="Ong R.C."/>
            <person name="Putra M."/>
            <person name="Sireger I.Z."/>
            <person name="Indrioko S."/>
            <person name="Kosugi Y."/>
            <person name="Izuno A."/>
            <person name="Isagi Y."/>
            <person name="Lee S.L."/>
            <person name="Shimizu K.K."/>
        </authorList>
    </citation>
    <scope>NUCLEOTIDE SEQUENCE [LARGE SCALE GENOMIC DNA]</scope>
    <source>
        <strain evidence="2">214</strain>
    </source>
</reference>
<evidence type="ECO:0000313" key="3">
    <source>
        <dbReference type="Proteomes" id="UP001054252"/>
    </source>
</evidence>
<feature type="repeat" description="Hemopexin" evidence="1">
    <location>
        <begin position="62"/>
        <end position="108"/>
    </location>
</feature>
<dbReference type="AlphaFoldDB" id="A0AAV5INV9"/>
<sequence>MFPFFKHTNFESDLDAAFEAEDDKAYLFKGNQYAYINYEEKTLIITGTITEKFSCLKDTKFEDGIEAAFASNKKGEAYLFKGDLYTLVNFDNNCPVEVDAIGNKWSQLWKLGAAQEHDVHLNYCLFQGCCSWQLALFWGGISVVLRSKMSALLQFVSGVMFLVIEIKMSALGCFS</sequence>
<feature type="repeat" description="Hemopexin" evidence="1">
    <location>
        <begin position="11"/>
        <end position="56"/>
    </location>
</feature>
<keyword evidence="3" id="KW-1185">Reference proteome</keyword>
<dbReference type="Proteomes" id="UP001054252">
    <property type="component" value="Unassembled WGS sequence"/>
</dbReference>
<comment type="caution">
    <text evidence="2">The sequence shown here is derived from an EMBL/GenBank/DDBJ whole genome shotgun (WGS) entry which is preliminary data.</text>
</comment>
<organism evidence="2 3">
    <name type="scientific">Rubroshorea leprosula</name>
    <dbReference type="NCBI Taxonomy" id="152421"/>
    <lineage>
        <taxon>Eukaryota</taxon>
        <taxon>Viridiplantae</taxon>
        <taxon>Streptophyta</taxon>
        <taxon>Embryophyta</taxon>
        <taxon>Tracheophyta</taxon>
        <taxon>Spermatophyta</taxon>
        <taxon>Magnoliopsida</taxon>
        <taxon>eudicotyledons</taxon>
        <taxon>Gunneridae</taxon>
        <taxon>Pentapetalae</taxon>
        <taxon>rosids</taxon>
        <taxon>malvids</taxon>
        <taxon>Malvales</taxon>
        <taxon>Dipterocarpaceae</taxon>
        <taxon>Rubroshorea</taxon>
    </lineage>
</organism>
<gene>
    <name evidence="2" type="ORF">SLEP1_g14126</name>
</gene>
<dbReference type="Pfam" id="PF00045">
    <property type="entry name" value="Hemopexin"/>
    <property type="match status" value="1"/>
</dbReference>